<feature type="region of interest" description="Disordered" evidence="2">
    <location>
        <begin position="413"/>
        <end position="437"/>
    </location>
</feature>
<keyword evidence="6" id="KW-1185">Reference proteome</keyword>
<evidence type="ECO:0000256" key="3">
    <source>
        <dbReference type="SAM" id="Phobius"/>
    </source>
</evidence>
<organism evidence="5 6">
    <name type="scientific">Canna indica</name>
    <name type="common">Indian-shot</name>
    <dbReference type="NCBI Taxonomy" id="4628"/>
    <lineage>
        <taxon>Eukaryota</taxon>
        <taxon>Viridiplantae</taxon>
        <taxon>Streptophyta</taxon>
        <taxon>Embryophyta</taxon>
        <taxon>Tracheophyta</taxon>
        <taxon>Spermatophyta</taxon>
        <taxon>Magnoliopsida</taxon>
        <taxon>Liliopsida</taxon>
        <taxon>Zingiberales</taxon>
        <taxon>Cannaceae</taxon>
        <taxon>Canna</taxon>
    </lineage>
</organism>
<dbReference type="AlphaFoldDB" id="A0AAQ3K4N4"/>
<dbReference type="Pfam" id="PF02582">
    <property type="entry name" value="DUF155"/>
    <property type="match status" value="1"/>
</dbReference>
<keyword evidence="3" id="KW-0812">Transmembrane</keyword>
<dbReference type="Proteomes" id="UP001327560">
    <property type="component" value="Chromosome 3"/>
</dbReference>
<feature type="region of interest" description="Disordered" evidence="2">
    <location>
        <begin position="82"/>
        <end position="115"/>
    </location>
</feature>
<feature type="transmembrane region" description="Helical" evidence="3">
    <location>
        <begin position="387"/>
        <end position="408"/>
    </location>
</feature>
<keyword evidence="3" id="KW-0472">Membrane</keyword>
<protein>
    <recommendedName>
        <fullName evidence="4">DUF155 domain-containing protein</fullName>
    </recommendedName>
</protein>
<dbReference type="EMBL" id="CP136892">
    <property type="protein sequence ID" value="WOL01929.1"/>
    <property type="molecule type" value="Genomic_DNA"/>
</dbReference>
<proteinExistence type="inferred from homology"/>
<dbReference type="PANTHER" id="PTHR16255:SF6">
    <property type="entry name" value="PROTEIN RETARDED ROOT GROWTH-LIKE"/>
    <property type="match status" value="1"/>
</dbReference>
<dbReference type="PANTHER" id="PTHR16255">
    <property type="entry name" value="REQUIRED FOR MEIOTIC NUCLEAR DIVISION PROTEIN 1 HOMOLOG"/>
    <property type="match status" value="1"/>
</dbReference>
<sequence>MVISELRALAKHLKTRLSSSLLPPPLPFFSPFLTLRRGPSQTLSSFPLPGRSLSPDPASLLLRPHCPSLRFPGFPRPLAGDRFSRSFASTPSDPEVAPQEDRQSPAPCFGGEDEREDHLAQVQQDQQSRFIPVKAYFLCTSIDLKSLQAQNAFNVVVPPTSRATNYVVLRYYDVKNDPQFMKTGFPSESTCHYMVVFRYGSVVLFNVSDHEADGYLKIVEKHASGLVPEMRKDDYAVAEKPTLDTWMQGGLDHIVLKTLNIDGIRIIASVLSQSIALDYHIQQADAMVGEFRDINRLLQKTGTFAMKPKKLFQLAGSGNSKLADVILELGLFERSDIAWKNANYAQIWEYLRDEYELTQRFGDLDFKLRFVEHNINLFQEILQNRTFVFLEWLIILLIAVDILLSFRFTSKTNDSASKTKDSESQNTSEEGSAMVDG</sequence>
<accession>A0AAQ3K4N4</accession>
<keyword evidence="3" id="KW-1133">Transmembrane helix</keyword>
<name>A0AAQ3K4N4_9LILI</name>
<evidence type="ECO:0000259" key="4">
    <source>
        <dbReference type="Pfam" id="PF02582"/>
    </source>
</evidence>
<gene>
    <name evidence="5" type="ORF">Cni_G10648</name>
</gene>
<evidence type="ECO:0000256" key="1">
    <source>
        <dbReference type="ARBA" id="ARBA00008306"/>
    </source>
</evidence>
<evidence type="ECO:0000256" key="2">
    <source>
        <dbReference type="SAM" id="MobiDB-lite"/>
    </source>
</evidence>
<evidence type="ECO:0000313" key="6">
    <source>
        <dbReference type="Proteomes" id="UP001327560"/>
    </source>
</evidence>
<feature type="domain" description="DUF155" evidence="4">
    <location>
        <begin position="194"/>
        <end position="362"/>
    </location>
</feature>
<reference evidence="5 6" key="1">
    <citation type="submission" date="2023-10" db="EMBL/GenBank/DDBJ databases">
        <title>Chromosome-scale genome assembly provides insights into flower coloration mechanisms of Canna indica.</title>
        <authorList>
            <person name="Li C."/>
        </authorList>
    </citation>
    <scope>NUCLEOTIDE SEQUENCE [LARGE SCALE GENOMIC DNA]</scope>
    <source>
        <tissue evidence="5">Flower</tissue>
    </source>
</reference>
<comment type="similarity">
    <text evidence="1">Belongs to the RMD1/sif2 family.</text>
</comment>
<dbReference type="InterPro" id="IPR051624">
    <property type="entry name" value="RMD1/Sad1-interacting"/>
</dbReference>
<dbReference type="GO" id="GO:0005739">
    <property type="term" value="C:mitochondrion"/>
    <property type="evidence" value="ECO:0007669"/>
    <property type="project" value="UniProtKB-ARBA"/>
</dbReference>
<dbReference type="InterPro" id="IPR003734">
    <property type="entry name" value="DUF155"/>
</dbReference>
<evidence type="ECO:0000313" key="5">
    <source>
        <dbReference type="EMBL" id="WOL01929.1"/>
    </source>
</evidence>